<dbReference type="RefSeq" id="WP_036651902.1">
    <property type="nucleotide sequence ID" value="NZ_JQCR01000002.1"/>
</dbReference>
<reference evidence="1 2" key="2">
    <citation type="submission" date="2014-10" db="EMBL/GenBank/DDBJ databases">
        <title>Comparative genomics of the Paenibacillus odorifer group.</title>
        <authorList>
            <person name="Tsai Y.-C."/>
            <person name="Martin N."/>
            <person name="Korlach J."/>
            <person name="Wiedmann M."/>
        </authorList>
    </citation>
    <scope>NUCLEOTIDE SEQUENCE [LARGE SCALE GENOMIC DNA]</scope>
    <source>
        <strain evidence="1 2">DSM 18334</strain>
    </source>
</reference>
<protein>
    <submittedName>
        <fullName evidence="1">Uncharacterized protein</fullName>
    </submittedName>
</protein>
<proteinExistence type="predicted"/>
<accession>A0A098MBY7</accession>
<dbReference type="Proteomes" id="UP000029734">
    <property type="component" value="Unassembled WGS sequence"/>
</dbReference>
<evidence type="ECO:0000313" key="1">
    <source>
        <dbReference type="EMBL" id="KGE20059.1"/>
    </source>
</evidence>
<dbReference type="EMBL" id="JQCR01000002">
    <property type="protein sequence ID" value="KGE20059.1"/>
    <property type="molecule type" value="Genomic_DNA"/>
</dbReference>
<comment type="caution">
    <text evidence="1">The sequence shown here is derived from an EMBL/GenBank/DDBJ whole genome shotgun (WGS) entry which is preliminary data.</text>
</comment>
<organism evidence="1 2">
    <name type="scientific">Paenibacillus wynnii</name>
    <dbReference type="NCBI Taxonomy" id="268407"/>
    <lineage>
        <taxon>Bacteria</taxon>
        <taxon>Bacillati</taxon>
        <taxon>Bacillota</taxon>
        <taxon>Bacilli</taxon>
        <taxon>Bacillales</taxon>
        <taxon>Paenibacillaceae</taxon>
        <taxon>Paenibacillus</taxon>
    </lineage>
</organism>
<dbReference type="STRING" id="268407.PWYN_12455"/>
<name>A0A098MBY7_9BACL</name>
<gene>
    <name evidence="1" type="ORF">PWYN_12455</name>
</gene>
<dbReference type="AlphaFoldDB" id="A0A098MBY7"/>
<reference evidence="1 2" key="1">
    <citation type="submission" date="2014-08" db="EMBL/GenBank/DDBJ databases">
        <authorList>
            <person name="den Bakker H.C."/>
        </authorList>
    </citation>
    <scope>NUCLEOTIDE SEQUENCE [LARGE SCALE GENOMIC DNA]</scope>
    <source>
        <strain evidence="1 2">DSM 18334</strain>
    </source>
</reference>
<sequence length="98" mass="10837">MALSKKITLEYDSGVSLPVESAYIVITSILIEKNIVTLYVSSYVSRQHYHDGKASLEATKTIVFQHDISDTASNTTKQGYEHLKTLPEYAGAADVLEE</sequence>
<evidence type="ECO:0000313" key="2">
    <source>
        <dbReference type="Proteomes" id="UP000029734"/>
    </source>
</evidence>
<dbReference type="OrthoDB" id="2942231at2"/>
<keyword evidence="2" id="KW-1185">Reference proteome</keyword>